<evidence type="ECO:0000256" key="2">
    <source>
        <dbReference type="ARBA" id="ARBA00023136"/>
    </source>
</evidence>
<organism evidence="5 6">
    <name type="scientific">Nocardioides fonticola</name>
    <dbReference type="NCBI Taxonomy" id="450363"/>
    <lineage>
        <taxon>Bacteria</taxon>
        <taxon>Bacillati</taxon>
        <taxon>Actinomycetota</taxon>
        <taxon>Actinomycetes</taxon>
        <taxon>Propionibacteriales</taxon>
        <taxon>Nocardioidaceae</taxon>
        <taxon>Nocardioides</taxon>
    </lineage>
</organism>
<sequence>MTMTEPGTEASAPEAPPPSESMPARRSRWVAALVVVGLLTAAALAGWGWRQEQQADDLAALRAERQTVRTTASDAAELLLGLDAATGAATLEKLRAMATGGFADQVDTLSSTVAGVLKQGDVASQGTVASAAVEKLDASRATVLIAATSLVSNSELPQGELRTFRLAVGLVRAGEVWKVDDVEFLG</sequence>
<keyword evidence="6" id="KW-1185">Reference proteome</keyword>
<evidence type="ECO:0000313" key="6">
    <source>
        <dbReference type="Proteomes" id="UP001501495"/>
    </source>
</evidence>
<accession>A0ABP7XGF1</accession>
<evidence type="ECO:0000256" key="4">
    <source>
        <dbReference type="SAM" id="Phobius"/>
    </source>
</evidence>
<reference evidence="6" key="1">
    <citation type="journal article" date="2019" name="Int. J. Syst. Evol. Microbiol.">
        <title>The Global Catalogue of Microorganisms (GCM) 10K type strain sequencing project: providing services to taxonomists for standard genome sequencing and annotation.</title>
        <authorList>
            <consortium name="The Broad Institute Genomics Platform"/>
            <consortium name="The Broad Institute Genome Sequencing Center for Infectious Disease"/>
            <person name="Wu L."/>
            <person name="Ma J."/>
        </authorList>
    </citation>
    <scope>NUCLEOTIDE SEQUENCE [LARGE SCALE GENOMIC DNA]</scope>
    <source>
        <strain evidence="6">JCM 16703</strain>
    </source>
</reference>
<dbReference type="PANTHER" id="PTHR37042">
    <property type="entry name" value="OUTER MEMBRANE PROTEIN RV1973"/>
    <property type="match status" value="1"/>
</dbReference>
<comment type="caution">
    <text evidence="5">The sequence shown here is derived from an EMBL/GenBank/DDBJ whole genome shotgun (WGS) entry which is preliminary data.</text>
</comment>
<dbReference type="PANTHER" id="PTHR37042:SF4">
    <property type="entry name" value="OUTER MEMBRANE PROTEIN RV1973"/>
    <property type="match status" value="1"/>
</dbReference>
<gene>
    <name evidence="5" type="ORF">GCM10022215_14640</name>
</gene>
<evidence type="ECO:0000256" key="3">
    <source>
        <dbReference type="SAM" id="MobiDB-lite"/>
    </source>
</evidence>
<proteinExistence type="predicted"/>
<comment type="subcellular location">
    <subcellularLocation>
        <location evidence="1">Membrane</location>
    </subcellularLocation>
</comment>
<protein>
    <recommendedName>
        <fullName evidence="7">Mce-associated membrane protein</fullName>
    </recommendedName>
</protein>
<keyword evidence="2 4" id="KW-0472">Membrane</keyword>
<dbReference type="Proteomes" id="UP001501495">
    <property type="component" value="Unassembled WGS sequence"/>
</dbReference>
<evidence type="ECO:0008006" key="7">
    <source>
        <dbReference type="Google" id="ProtNLM"/>
    </source>
</evidence>
<evidence type="ECO:0000256" key="1">
    <source>
        <dbReference type="ARBA" id="ARBA00004370"/>
    </source>
</evidence>
<dbReference type="EMBL" id="BAAAZH010000011">
    <property type="protein sequence ID" value="GAA4115649.1"/>
    <property type="molecule type" value="Genomic_DNA"/>
</dbReference>
<keyword evidence="4" id="KW-0812">Transmembrane</keyword>
<feature type="transmembrane region" description="Helical" evidence="4">
    <location>
        <begin position="29"/>
        <end position="49"/>
    </location>
</feature>
<feature type="region of interest" description="Disordered" evidence="3">
    <location>
        <begin position="1"/>
        <end position="23"/>
    </location>
</feature>
<keyword evidence="4" id="KW-1133">Transmembrane helix</keyword>
<evidence type="ECO:0000313" key="5">
    <source>
        <dbReference type="EMBL" id="GAA4115649.1"/>
    </source>
</evidence>
<name>A0ABP7XGF1_9ACTN</name>